<sequence length="251" mass="29238">MKELIKVTTNKENEQLVNGRELHEFLEVATEYKKWFSRMAEYGFVENIDFIRVTQKCPTPGGIQNITDHAMKLDMAKEISMIQRTEKGKQARQYFIQVEKEYKQQLLDTSKLSPELQMFQGIFNAVAKQELETKRLATQMENITEIVALNTTDWRRECRKLVNKMAETQGGYGAYQEIQTAIYEEVDRRAGSSLKTRLTNLRNRMAGEGASKSKRDKTNKLDVIESDKRLKEIYLSVVKDFAIKYGVWKEK</sequence>
<dbReference type="STRING" id="150033.RV14_GL001288"/>
<accession>A0A1L8WAB8</accession>
<protein>
    <submittedName>
        <fullName evidence="2">Antirepressor</fullName>
    </submittedName>
</protein>
<evidence type="ECO:0000313" key="2">
    <source>
        <dbReference type="EMBL" id="OJG77956.1"/>
    </source>
</evidence>
<evidence type="ECO:0000259" key="1">
    <source>
        <dbReference type="Pfam" id="PF08346"/>
    </source>
</evidence>
<evidence type="ECO:0000313" key="3">
    <source>
        <dbReference type="Proteomes" id="UP000182152"/>
    </source>
</evidence>
<dbReference type="PANTHER" id="PTHR36180">
    <property type="entry name" value="DNA-BINDING PROTEIN-RELATED-RELATED"/>
    <property type="match status" value="1"/>
</dbReference>
<comment type="caution">
    <text evidence="2">The sequence shown here is derived from an EMBL/GenBank/DDBJ whole genome shotgun (WGS) entry which is preliminary data.</text>
</comment>
<feature type="domain" description="AntA/AntB antirepressor" evidence="1">
    <location>
        <begin position="17"/>
        <end position="85"/>
    </location>
</feature>
<dbReference type="OrthoDB" id="9812611at2"/>
<dbReference type="RefSeq" id="WP_071856233.1">
    <property type="nucleotide sequence ID" value="NZ_JBCLRY010000012.1"/>
</dbReference>
<organism evidence="2 3">
    <name type="scientific">Enterococcus ratti</name>
    <dbReference type="NCBI Taxonomy" id="150033"/>
    <lineage>
        <taxon>Bacteria</taxon>
        <taxon>Bacillati</taxon>
        <taxon>Bacillota</taxon>
        <taxon>Bacilli</taxon>
        <taxon>Lactobacillales</taxon>
        <taxon>Enterococcaceae</taxon>
        <taxon>Enterococcus</taxon>
    </lineage>
</organism>
<name>A0A1L8WAB8_9ENTE</name>
<dbReference type="PANTHER" id="PTHR36180:SF1">
    <property type="entry name" value="ANTA_ANTB ANTIREPRESSOR DOMAIN-CONTAINING PROTEIN"/>
    <property type="match status" value="1"/>
</dbReference>
<dbReference type="AlphaFoldDB" id="A0A1L8WAB8"/>
<dbReference type="EMBL" id="JXLB01000029">
    <property type="protein sequence ID" value="OJG77956.1"/>
    <property type="molecule type" value="Genomic_DNA"/>
</dbReference>
<gene>
    <name evidence="2" type="ORF">RV14_GL001288</name>
</gene>
<dbReference type="Pfam" id="PF08346">
    <property type="entry name" value="AntA"/>
    <property type="match status" value="1"/>
</dbReference>
<dbReference type="Proteomes" id="UP000182152">
    <property type="component" value="Unassembled WGS sequence"/>
</dbReference>
<keyword evidence="3" id="KW-1185">Reference proteome</keyword>
<reference evidence="2 3" key="1">
    <citation type="submission" date="2014-12" db="EMBL/GenBank/DDBJ databases">
        <title>Draft genome sequences of 29 type strains of Enterococci.</title>
        <authorList>
            <person name="Zhong Z."/>
            <person name="Sun Z."/>
            <person name="Liu W."/>
            <person name="Zhang W."/>
            <person name="Zhang H."/>
        </authorList>
    </citation>
    <scope>NUCLEOTIDE SEQUENCE [LARGE SCALE GENOMIC DNA]</scope>
    <source>
        <strain evidence="2 3">DSM 15687</strain>
    </source>
</reference>
<dbReference type="InterPro" id="IPR013557">
    <property type="entry name" value="AntA/B_antirep"/>
</dbReference>
<proteinExistence type="predicted"/>